<organism evidence="1 2">
    <name type="scientific">Arctium lappa</name>
    <name type="common">Greater burdock</name>
    <name type="synonym">Lappa major</name>
    <dbReference type="NCBI Taxonomy" id="4217"/>
    <lineage>
        <taxon>Eukaryota</taxon>
        <taxon>Viridiplantae</taxon>
        <taxon>Streptophyta</taxon>
        <taxon>Embryophyta</taxon>
        <taxon>Tracheophyta</taxon>
        <taxon>Spermatophyta</taxon>
        <taxon>Magnoliopsida</taxon>
        <taxon>eudicotyledons</taxon>
        <taxon>Gunneridae</taxon>
        <taxon>Pentapetalae</taxon>
        <taxon>asterids</taxon>
        <taxon>campanulids</taxon>
        <taxon>Asterales</taxon>
        <taxon>Asteraceae</taxon>
        <taxon>Carduoideae</taxon>
        <taxon>Cardueae</taxon>
        <taxon>Arctiinae</taxon>
        <taxon>Arctium</taxon>
    </lineage>
</organism>
<reference evidence="2" key="1">
    <citation type="journal article" date="2022" name="Mol. Ecol. Resour.">
        <title>The genomes of chicory, endive, great burdock and yacon provide insights into Asteraceae palaeo-polyploidization history and plant inulin production.</title>
        <authorList>
            <person name="Fan W."/>
            <person name="Wang S."/>
            <person name="Wang H."/>
            <person name="Wang A."/>
            <person name="Jiang F."/>
            <person name="Liu H."/>
            <person name="Zhao H."/>
            <person name="Xu D."/>
            <person name="Zhang Y."/>
        </authorList>
    </citation>
    <scope>NUCLEOTIDE SEQUENCE [LARGE SCALE GENOMIC DNA]</scope>
    <source>
        <strain evidence="2">cv. Niubang</strain>
    </source>
</reference>
<gene>
    <name evidence="1" type="ORF">L6452_41952</name>
</gene>
<proteinExistence type="predicted"/>
<name>A0ACB8XGV0_ARCLA</name>
<dbReference type="EMBL" id="CM042063">
    <property type="protein sequence ID" value="KAI3666911.1"/>
    <property type="molecule type" value="Genomic_DNA"/>
</dbReference>
<reference evidence="1 2" key="2">
    <citation type="journal article" date="2022" name="Mol. Ecol. Resour.">
        <title>The genomes of chicory, endive, great burdock and yacon provide insights into Asteraceae paleo-polyploidization history and plant inulin production.</title>
        <authorList>
            <person name="Fan W."/>
            <person name="Wang S."/>
            <person name="Wang H."/>
            <person name="Wang A."/>
            <person name="Jiang F."/>
            <person name="Liu H."/>
            <person name="Zhao H."/>
            <person name="Xu D."/>
            <person name="Zhang Y."/>
        </authorList>
    </citation>
    <scope>NUCLEOTIDE SEQUENCE [LARGE SCALE GENOMIC DNA]</scope>
    <source>
        <strain evidence="2">cv. Niubang</strain>
    </source>
</reference>
<protein>
    <submittedName>
        <fullName evidence="1">Uncharacterized protein</fullName>
    </submittedName>
</protein>
<comment type="caution">
    <text evidence="1">The sequence shown here is derived from an EMBL/GenBank/DDBJ whole genome shotgun (WGS) entry which is preliminary data.</text>
</comment>
<evidence type="ECO:0000313" key="1">
    <source>
        <dbReference type="EMBL" id="KAI3666911.1"/>
    </source>
</evidence>
<keyword evidence="2" id="KW-1185">Reference proteome</keyword>
<accession>A0ACB8XGV0</accession>
<dbReference type="Proteomes" id="UP001055879">
    <property type="component" value="Linkage Group LG17"/>
</dbReference>
<evidence type="ECO:0000313" key="2">
    <source>
        <dbReference type="Proteomes" id="UP001055879"/>
    </source>
</evidence>
<sequence length="205" mass="22666">MGSFSMRTINDNICHLLEPNERKLSCPILRGDILSPMGNHFVSNPVRSIFDRQDRYPADFSTEFDPYDYSCNSCNLDLSYCFGTDFHLAGLACFNHRSSLKASSPPLGDSTIVNNLLFDSSSFNVGNNKQQLPPMGNHFVANPVRSVFDCQDQYPVDFSTEFDPTTTFVTLATLITCTVLCPDSGAAGKPERILPSSMLKSSLPK</sequence>